<dbReference type="InterPro" id="IPR036273">
    <property type="entry name" value="CRAL/TRIO_N_dom_sf"/>
</dbReference>
<dbReference type="PANTHER" id="PTHR45657">
    <property type="entry name" value="CRAL-TRIO DOMAIN-CONTAINING PROTEIN YKL091C-RELATED"/>
    <property type="match status" value="1"/>
</dbReference>
<dbReference type="Pfam" id="PF16010">
    <property type="entry name" value="CDH-cyt"/>
    <property type="match status" value="1"/>
</dbReference>
<dbReference type="InterPro" id="IPR015920">
    <property type="entry name" value="Cellobiose_DH-like_cyt"/>
</dbReference>
<reference evidence="2" key="1">
    <citation type="submission" date="2020-05" db="EMBL/GenBank/DDBJ databases">
        <title>Phylogenomic resolution of chytrid fungi.</title>
        <authorList>
            <person name="Stajich J.E."/>
            <person name="Amses K."/>
            <person name="Simmons R."/>
            <person name="Seto K."/>
            <person name="Myers J."/>
            <person name="Bonds A."/>
            <person name="Quandt C.A."/>
            <person name="Barry K."/>
            <person name="Liu P."/>
            <person name="Grigoriev I."/>
            <person name="Longcore J.E."/>
            <person name="James T.Y."/>
        </authorList>
    </citation>
    <scope>NUCLEOTIDE SEQUENCE</scope>
    <source>
        <strain evidence="2">PLAUS21</strain>
    </source>
</reference>
<dbReference type="SMART" id="SM01100">
    <property type="entry name" value="CRAL_TRIO_N"/>
    <property type="match status" value="1"/>
</dbReference>
<dbReference type="Pfam" id="PF00650">
    <property type="entry name" value="CRAL_TRIO"/>
    <property type="match status" value="1"/>
</dbReference>
<evidence type="ECO:0000313" key="3">
    <source>
        <dbReference type="Proteomes" id="UP001210925"/>
    </source>
</evidence>
<keyword evidence="3" id="KW-1185">Reference proteome</keyword>
<evidence type="ECO:0000313" key="2">
    <source>
        <dbReference type="EMBL" id="KAJ3261038.1"/>
    </source>
</evidence>
<dbReference type="SMART" id="SM00516">
    <property type="entry name" value="SEC14"/>
    <property type="match status" value="1"/>
</dbReference>
<dbReference type="SUPFAM" id="SSF46938">
    <property type="entry name" value="CRAL/TRIO N-terminal domain"/>
    <property type="match status" value="1"/>
</dbReference>
<dbReference type="PANTHER" id="PTHR45657:SF1">
    <property type="entry name" value="CRAL-TRIO DOMAIN-CONTAINING PROTEIN YKL091C-RELATED"/>
    <property type="match status" value="1"/>
</dbReference>
<proteinExistence type="predicted"/>
<dbReference type="EMBL" id="JADGKB010000008">
    <property type="protein sequence ID" value="KAJ3261038.1"/>
    <property type="molecule type" value="Genomic_DNA"/>
</dbReference>
<evidence type="ECO:0000259" key="1">
    <source>
        <dbReference type="PROSITE" id="PS50191"/>
    </source>
</evidence>
<dbReference type="InterPro" id="IPR036865">
    <property type="entry name" value="CRAL-TRIO_dom_sf"/>
</dbReference>
<gene>
    <name evidence="2" type="primary">SEC14_3</name>
    <name evidence="2" type="ORF">HK103_006993</name>
</gene>
<accession>A0AAD5YAH6</accession>
<sequence>MSTANPQESLVAFKRIIEQKELYDPARHDDHLLYRFLRARKYDLEKTELMFRNCEEWRKAQNIDEIVSSFAFQEDSLVHAIYPRFYHKTDKLGRTIYIEQLKNLDVPKLMQTTTQERLITKHIREFEKFTRYRLPACSTKKGTHIEQGLTILDLKGVPLSQFNQVRKIIQSLSAIASDYYPETMGKMCIINAPTLFTAVWAVVKNMIDENTAAKISIMGSGYQKQLLELIDAENLPHFLGGACNCPGGCEFSDLGPWNDGTVQGYPIEIWEDFKKRDRGWAGFGVGVGMTGNPLYVGWANSTGGYTVVSAFAKSQAQPTPVSPQDITVVPLGVSAPSWAKVSFAFSRSANGISSTSSYVYAYSGTAPTGNKDSISASYTQHDNTGSISGVNFLSNSAATTSSGALSIASSFWVLFTATFALLL</sequence>
<dbReference type="InterPro" id="IPR001251">
    <property type="entry name" value="CRAL-TRIO_dom"/>
</dbReference>
<dbReference type="SUPFAM" id="SSF52087">
    <property type="entry name" value="CRAL/TRIO domain"/>
    <property type="match status" value="1"/>
</dbReference>
<dbReference type="Gene3D" id="3.40.525.10">
    <property type="entry name" value="CRAL-TRIO lipid binding domain"/>
    <property type="match status" value="1"/>
</dbReference>
<dbReference type="Gene3D" id="2.60.40.1210">
    <property type="entry name" value="Cellobiose dehydrogenase, cytochrome domain"/>
    <property type="match status" value="1"/>
</dbReference>
<dbReference type="CDD" id="cd09630">
    <property type="entry name" value="CDH_like_cytochrome"/>
    <property type="match status" value="1"/>
</dbReference>
<protein>
    <submittedName>
        <fullName evidence="2">Cytosolic factor, phosphatidylinositol/phosphatidylcholine transfer protein</fullName>
    </submittedName>
</protein>
<name>A0AAD5YAH6_9FUNG</name>
<dbReference type="CDD" id="cd00170">
    <property type="entry name" value="SEC14"/>
    <property type="match status" value="1"/>
</dbReference>
<dbReference type="AlphaFoldDB" id="A0AAD5YAH6"/>
<dbReference type="PROSITE" id="PS50191">
    <property type="entry name" value="CRAL_TRIO"/>
    <property type="match status" value="1"/>
</dbReference>
<feature type="domain" description="CRAL-TRIO" evidence="1">
    <location>
        <begin position="74"/>
        <end position="247"/>
    </location>
</feature>
<dbReference type="Pfam" id="PF03765">
    <property type="entry name" value="CRAL_TRIO_N"/>
    <property type="match status" value="1"/>
</dbReference>
<comment type="caution">
    <text evidence="2">The sequence shown here is derived from an EMBL/GenBank/DDBJ whole genome shotgun (WGS) entry which is preliminary data.</text>
</comment>
<dbReference type="SUPFAM" id="SSF49344">
    <property type="entry name" value="CBD9-like"/>
    <property type="match status" value="1"/>
</dbReference>
<organism evidence="2 3">
    <name type="scientific">Boothiomyces macroporosus</name>
    <dbReference type="NCBI Taxonomy" id="261099"/>
    <lineage>
        <taxon>Eukaryota</taxon>
        <taxon>Fungi</taxon>
        <taxon>Fungi incertae sedis</taxon>
        <taxon>Chytridiomycota</taxon>
        <taxon>Chytridiomycota incertae sedis</taxon>
        <taxon>Chytridiomycetes</taxon>
        <taxon>Rhizophydiales</taxon>
        <taxon>Terramycetaceae</taxon>
        <taxon>Boothiomyces</taxon>
    </lineage>
</organism>
<dbReference type="Gene3D" id="1.10.8.20">
    <property type="entry name" value="N-terminal domain of phosphatidylinositol transfer protein sec14p"/>
    <property type="match status" value="1"/>
</dbReference>
<dbReference type="Proteomes" id="UP001210925">
    <property type="component" value="Unassembled WGS sequence"/>
</dbReference>
<dbReference type="InterPro" id="IPR051026">
    <property type="entry name" value="PI/PC_transfer"/>
</dbReference>
<dbReference type="InterPro" id="IPR011074">
    <property type="entry name" value="CRAL/TRIO_N_dom"/>
</dbReference>